<evidence type="ECO:0000313" key="1">
    <source>
        <dbReference type="EMBL" id="KAK2942290.1"/>
    </source>
</evidence>
<dbReference type="EMBL" id="JARBJD010000419">
    <property type="protein sequence ID" value="KAK2942290.1"/>
    <property type="molecule type" value="Genomic_DNA"/>
</dbReference>
<proteinExistence type="predicted"/>
<comment type="caution">
    <text evidence="1">The sequence shown here is derived from an EMBL/GenBank/DDBJ whole genome shotgun (WGS) entry which is preliminary data.</text>
</comment>
<name>A0ABQ9WS16_9EUKA</name>
<protein>
    <submittedName>
        <fullName evidence="1">Uncharacterized protein</fullName>
    </submittedName>
</protein>
<sequence length="85" mass="9471">MEAIDATVSLYAHAVLPLSNPNLMRHQPASASVGDVWRCSKTPQEALLRFVRQEPQSALECLPKYQMSETLPNDEITSSEVGRRC</sequence>
<evidence type="ECO:0000313" key="2">
    <source>
        <dbReference type="Proteomes" id="UP001281761"/>
    </source>
</evidence>
<keyword evidence="2" id="KW-1185">Reference proteome</keyword>
<gene>
    <name evidence="1" type="ORF">BLNAU_22781</name>
</gene>
<reference evidence="1 2" key="1">
    <citation type="journal article" date="2022" name="bioRxiv">
        <title>Genomics of Preaxostyla Flagellates Illuminates Evolutionary Transitions and the Path Towards Mitochondrial Loss.</title>
        <authorList>
            <person name="Novak L.V.F."/>
            <person name="Treitli S.C."/>
            <person name="Pyrih J."/>
            <person name="Halakuc P."/>
            <person name="Pipaliya S.V."/>
            <person name="Vacek V."/>
            <person name="Brzon O."/>
            <person name="Soukal P."/>
            <person name="Eme L."/>
            <person name="Dacks J.B."/>
            <person name="Karnkowska A."/>
            <person name="Elias M."/>
            <person name="Hampl V."/>
        </authorList>
    </citation>
    <scope>NUCLEOTIDE SEQUENCE [LARGE SCALE GENOMIC DNA]</scope>
    <source>
        <strain evidence="1">NAU3</strain>
        <tissue evidence="1">Gut</tissue>
    </source>
</reference>
<dbReference type="Proteomes" id="UP001281761">
    <property type="component" value="Unassembled WGS sequence"/>
</dbReference>
<accession>A0ABQ9WS16</accession>
<organism evidence="1 2">
    <name type="scientific">Blattamonas nauphoetae</name>
    <dbReference type="NCBI Taxonomy" id="2049346"/>
    <lineage>
        <taxon>Eukaryota</taxon>
        <taxon>Metamonada</taxon>
        <taxon>Preaxostyla</taxon>
        <taxon>Oxymonadida</taxon>
        <taxon>Blattamonas</taxon>
    </lineage>
</organism>